<organism evidence="3 4">
    <name type="scientific">Micromonospora thermarum</name>
    <dbReference type="NCBI Taxonomy" id="2720024"/>
    <lineage>
        <taxon>Bacteria</taxon>
        <taxon>Bacillati</taxon>
        <taxon>Actinomycetota</taxon>
        <taxon>Actinomycetes</taxon>
        <taxon>Micromonosporales</taxon>
        <taxon>Micromonosporaceae</taxon>
        <taxon>Micromonospora</taxon>
    </lineage>
</organism>
<keyword evidence="2" id="KW-0812">Transmembrane</keyword>
<comment type="caution">
    <text evidence="3">The sequence shown here is derived from an EMBL/GenBank/DDBJ whole genome shotgun (WGS) entry which is preliminary data.</text>
</comment>
<evidence type="ECO:0008006" key="5">
    <source>
        <dbReference type="Google" id="ProtNLM"/>
    </source>
</evidence>
<sequence length="311" mass="31438">MTTGGFREVDHDLLADYVGGALDGAPDEMVVARLVEEDPAWAEAYARLAPAVAEVRADLLAWGGAAEAMPADVTDRIAAALAAEVAPSGTGHAAPVVPSQPHGGSRRPGGVPRSGVSVTTGPGRRRRRWARIGAPVALAAVAVTAAGLLGLDQLGSGNGHDSAVTGTARDEAAPAAAQPFRTAGPPLHTGADYTPEGLGALAASVRAQQFSSPGKASQPGMDTEGGRVAGPIGLDRLEDPAALAACLTEIGNEHGNGALVVDLVDYARFQGRPALVVRFTDASGARWAWVSGPECGVPGSASDARYRARVG</sequence>
<evidence type="ECO:0000256" key="2">
    <source>
        <dbReference type="SAM" id="Phobius"/>
    </source>
</evidence>
<evidence type="ECO:0000256" key="1">
    <source>
        <dbReference type="SAM" id="MobiDB-lite"/>
    </source>
</evidence>
<evidence type="ECO:0000313" key="3">
    <source>
        <dbReference type="EMBL" id="NJP30559.1"/>
    </source>
</evidence>
<accession>A0ABX0Z2L8</accession>
<feature type="region of interest" description="Disordered" evidence="1">
    <location>
        <begin position="88"/>
        <end position="125"/>
    </location>
</feature>
<keyword evidence="2" id="KW-1133">Transmembrane helix</keyword>
<dbReference type="RefSeq" id="WP_167998990.1">
    <property type="nucleotide sequence ID" value="NZ_JAATEO010000001.1"/>
</dbReference>
<dbReference type="Proteomes" id="UP000783871">
    <property type="component" value="Unassembled WGS sequence"/>
</dbReference>
<reference evidence="3 4" key="1">
    <citation type="submission" date="2020-03" db="EMBL/GenBank/DDBJ databases">
        <title>WGS of actinomycetes isolated from Thailand.</title>
        <authorList>
            <person name="Thawai C."/>
        </authorList>
    </citation>
    <scope>NUCLEOTIDE SEQUENCE [LARGE SCALE GENOMIC DNA]</scope>
    <source>
        <strain evidence="3 4">HSS6-12</strain>
    </source>
</reference>
<keyword evidence="4" id="KW-1185">Reference proteome</keyword>
<dbReference type="EMBL" id="JAATEO010000001">
    <property type="protein sequence ID" value="NJP30559.1"/>
    <property type="molecule type" value="Genomic_DNA"/>
</dbReference>
<evidence type="ECO:0000313" key="4">
    <source>
        <dbReference type="Proteomes" id="UP000783871"/>
    </source>
</evidence>
<gene>
    <name evidence="3" type="ORF">HCJ94_00740</name>
</gene>
<feature type="region of interest" description="Disordered" evidence="1">
    <location>
        <begin position="160"/>
        <end position="195"/>
    </location>
</feature>
<proteinExistence type="predicted"/>
<feature type="transmembrane region" description="Helical" evidence="2">
    <location>
        <begin position="132"/>
        <end position="151"/>
    </location>
</feature>
<feature type="compositionally biased region" description="Low complexity" evidence="1">
    <location>
        <begin position="173"/>
        <end position="183"/>
    </location>
</feature>
<keyword evidence="2" id="KW-0472">Membrane</keyword>
<protein>
    <recommendedName>
        <fullName evidence="5">Anti-sigma factor</fullName>
    </recommendedName>
</protein>
<feature type="compositionally biased region" description="Low complexity" evidence="1">
    <location>
        <begin position="108"/>
        <end position="121"/>
    </location>
</feature>
<name>A0ABX0Z2L8_9ACTN</name>